<dbReference type="SUPFAM" id="SSF50475">
    <property type="entry name" value="FMN-binding split barrel"/>
    <property type="match status" value="1"/>
</dbReference>
<sequence length="156" mass="17606">MLTQRRPYGVGMVTVSGPWSREEMERFLDAETVPLRLGCRTPADKPWMLSLWYRFVDGAFQCATGADAAVVDYLDHDATVSFEVSTNEPPYCGVRGNGTATMTPDEEKTVLTELLQRYLGGTDSPLAEQLLAPDRREIQITITPDRLHTWDYSDRM</sequence>
<protein>
    <submittedName>
        <fullName evidence="1">Pyridoxamine 5'-phosphate oxidase family protein</fullName>
    </submittedName>
</protein>
<reference evidence="1 2" key="1">
    <citation type="submission" date="2022-06" db="EMBL/GenBank/DDBJ databases">
        <title>Haloarcula sp. a new haloarchaeum isolate from saline soil.</title>
        <authorList>
            <person name="Strakova D."/>
            <person name="Galisteo C."/>
            <person name="Sanchez-Porro C."/>
            <person name="Ventosa A."/>
        </authorList>
    </citation>
    <scope>NUCLEOTIDE SEQUENCE [LARGE SCALE GENOMIC DNA]</scope>
    <source>
        <strain evidence="1 2">S1AR25-5A</strain>
    </source>
</reference>
<comment type="caution">
    <text evidence="1">The sequence shown here is derived from an EMBL/GenBank/DDBJ whole genome shotgun (WGS) entry which is preliminary data.</text>
</comment>
<evidence type="ECO:0000313" key="2">
    <source>
        <dbReference type="Proteomes" id="UP001253439"/>
    </source>
</evidence>
<accession>A0AAE4EX42</accession>
<proteinExistence type="predicted"/>
<organism evidence="1 2">
    <name type="scientific">Haloarcula terrestris</name>
    <dbReference type="NCBI Taxonomy" id="2950533"/>
    <lineage>
        <taxon>Archaea</taxon>
        <taxon>Methanobacteriati</taxon>
        <taxon>Methanobacteriota</taxon>
        <taxon>Stenosarchaea group</taxon>
        <taxon>Halobacteria</taxon>
        <taxon>Halobacteriales</taxon>
        <taxon>Haloarculaceae</taxon>
        <taxon>Haloarcula</taxon>
    </lineage>
</organism>
<gene>
    <name evidence="1" type="ORF">NDI54_05775</name>
</gene>
<keyword evidence="2" id="KW-1185">Reference proteome</keyword>
<evidence type="ECO:0000313" key="1">
    <source>
        <dbReference type="EMBL" id="MDS0220862.1"/>
    </source>
</evidence>
<dbReference type="AlphaFoldDB" id="A0AAE4EX42"/>
<dbReference type="EMBL" id="JAMQOM010000002">
    <property type="protein sequence ID" value="MDS0220862.1"/>
    <property type="molecule type" value="Genomic_DNA"/>
</dbReference>
<dbReference type="Proteomes" id="UP001253439">
    <property type="component" value="Unassembled WGS sequence"/>
</dbReference>
<dbReference type="InterPro" id="IPR012349">
    <property type="entry name" value="Split_barrel_FMN-bd"/>
</dbReference>
<name>A0AAE4EX42_9EURY</name>
<dbReference type="Gene3D" id="2.30.110.10">
    <property type="entry name" value="Electron Transport, Fmn-binding Protein, Chain A"/>
    <property type="match status" value="1"/>
</dbReference>